<evidence type="ECO:0000313" key="1">
    <source>
        <dbReference type="EMBL" id="KAJ2967341.1"/>
    </source>
</evidence>
<comment type="caution">
    <text evidence="1">The sequence shown here is derived from an EMBL/GenBank/DDBJ whole genome shotgun (WGS) entry which is preliminary data.</text>
</comment>
<gene>
    <name evidence="1" type="ORF">NQ176_g9705</name>
</gene>
<accession>A0ACC1MLX7</accession>
<dbReference type="Proteomes" id="UP001143910">
    <property type="component" value="Unassembled WGS sequence"/>
</dbReference>
<organism evidence="1 2">
    <name type="scientific">Zarea fungicola</name>
    <dbReference type="NCBI Taxonomy" id="93591"/>
    <lineage>
        <taxon>Eukaryota</taxon>
        <taxon>Fungi</taxon>
        <taxon>Dikarya</taxon>
        <taxon>Ascomycota</taxon>
        <taxon>Pezizomycotina</taxon>
        <taxon>Sordariomycetes</taxon>
        <taxon>Hypocreomycetidae</taxon>
        <taxon>Hypocreales</taxon>
        <taxon>Cordycipitaceae</taxon>
        <taxon>Zarea</taxon>
    </lineage>
</organism>
<sequence>MTAPRLPPPLPPRSQPPQSATTTLPPQHDDDHLTPSAAIGIGYSSKLHAADPRTSSSQSLLAPAIESDTRRSLLIIYIHGFYGTAQSFKSFPAQVHSFLTELLSETHIVHSKIYPRYKTYKAIQVARDNFSAWLEPHESPTTDVILVGHSMGGLLAAEVVLMPNHDPRLHQAFKHRILGTISLDSPFLGLHPGIVVSGLSSLFQPAPKTDKDSIGSASQSSLAADPSESSGDLQYPLSATPSSSSIASSQLPRRRTDPLYDEPFFNDAPFREKPFITRLWNFASKHKTEGIFNAIGNHIFSHLEFGGCMADYPELSSRYKRIRALEDVDEIKAVLDGHPPEAHRRVRFVNYYTLSPGRPKPPPPTPAPDLAAVDSSLSALSLDEVNTGDENRGDTEAGQLPKPDTLSATATSEKPQQETSKLDDVDAASEYDTAAAAPCKISIQSQ</sequence>
<name>A0ACC1MLX7_9HYPO</name>
<protein>
    <submittedName>
        <fullName evidence="1">Uncharacterized protein</fullName>
    </submittedName>
</protein>
<proteinExistence type="predicted"/>
<reference evidence="1" key="1">
    <citation type="submission" date="2022-08" db="EMBL/GenBank/DDBJ databases">
        <title>Genome Sequence of Lecanicillium fungicola.</title>
        <authorList>
            <person name="Buettner E."/>
        </authorList>
    </citation>
    <scope>NUCLEOTIDE SEQUENCE</scope>
    <source>
        <strain evidence="1">Babe33</strain>
    </source>
</reference>
<keyword evidence="2" id="KW-1185">Reference proteome</keyword>
<evidence type="ECO:0000313" key="2">
    <source>
        <dbReference type="Proteomes" id="UP001143910"/>
    </source>
</evidence>
<dbReference type="EMBL" id="JANJQO010002322">
    <property type="protein sequence ID" value="KAJ2967341.1"/>
    <property type="molecule type" value="Genomic_DNA"/>
</dbReference>